<organism evidence="1">
    <name type="scientific">marine sediment metagenome</name>
    <dbReference type="NCBI Taxonomy" id="412755"/>
    <lineage>
        <taxon>unclassified sequences</taxon>
        <taxon>metagenomes</taxon>
        <taxon>ecological metagenomes</taxon>
    </lineage>
</organism>
<proteinExistence type="predicted"/>
<name>A0A0F9NB44_9ZZZZ</name>
<evidence type="ECO:0000313" key="1">
    <source>
        <dbReference type="EMBL" id="KKM85990.1"/>
    </source>
</evidence>
<feature type="non-terminal residue" evidence="1">
    <location>
        <position position="32"/>
    </location>
</feature>
<gene>
    <name evidence="1" type="ORF">LCGC14_1283430</name>
</gene>
<dbReference type="EMBL" id="LAZR01007324">
    <property type="protein sequence ID" value="KKM85990.1"/>
    <property type="molecule type" value="Genomic_DNA"/>
</dbReference>
<dbReference type="AlphaFoldDB" id="A0A0F9NB44"/>
<protein>
    <submittedName>
        <fullName evidence="1">Uncharacterized protein</fullName>
    </submittedName>
</protein>
<reference evidence="1" key="1">
    <citation type="journal article" date="2015" name="Nature">
        <title>Complex archaea that bridge the gap between prokaryotes and eukaryotes.</title>
        <authorList>
            <person name="Spang A."/>
            <person name="Saw J.H."/>
            <person name="Jorgensen S.L."/>
            <person name="Zaremba-Niedzwiedzka K."/>
            <person name="Martijn J."/>
            <person name="Lind A.E."/>
            <person name="van Eijk R."/>
            <person name="Schleper C."/>
            <person name="Guy L."/>
            <person name="Ettema T.J."/>
        </authorList>
    </citation>
    <scope>NUCLEOTIDE SEQUENCE</scope>
</reference>
<sequence>MEPIKTPILGGTITPFAWVMKWPRGTYCPQYD</sequence>
<accession>A0A0F9NB44</accession>
<comment type="caution">
    <text evidence="1">The sequence shown here is derived from an EMBL/GenBank/DDBJ whole genome shotgun (WGS) entry which is preliminary data.</text>
</comment>